<dbReference type="Proteomes" id="UP001381693">
    <property type="component" value="Unassembled WGS sequence"/>
</dbReference>
<dbReference type="Gene3D" id="3.40.50.300">
    <property type="entry name" value="P-loop containing nucleotide triphosphate hydrolases"/>
    <property type="match status" value="1"/>
</dbReference>
<dbReference type="InterPro" id="IPR027417">
    <property type="entry name" value="P-loop_NTPase"/>
</dbReference>
<evidence type="ECO:0000256" key="1">
    <source>
        <dbReference type="ARBA" id="ARBA00005771"/>
    </source>
</evidence>
<gene>
    <name evidence="4" type="primary">SULT1C3_2</name>
    <name evidence="4" type="ORF">SK128_003195</name>
</gene>
<dbReference type="SUPFAM" id="SSF52540">
    <property type="entry name" value="P-loop containing nucleoside triphosphate hydrolases"/>
    <property type="match status" value="1"/>
</dbReference>
<evidence type="ECO:0000256" key="2">
    <source>
        <dbReference type="ARBA" id="ARBA00022679"/>
    </source>
</evidence>
<proteinExistence type="inferred from homology"/>
<name>A0AAN8XG37_HALRR</name>
<reference evidence="4 5" key="1">
    <citation type="submission" date="2023-11" db="EMBL/GenBank/DDBJ databases">
        <title>Halocaridina rubra genome assembly.</title>
        <authorList>
            <person name="Smith C."/>
        </authorList>
    </citation>
    <scope>NUCLEOTIDE SEQUENCE [LARGE SCALE GENOMIC DNA]</scope>
    <source>
        <strain evidence="4">EP-1</strain>
        <tissue evidence="4">Whole</tissue>
    </source>
</reference>
<keyword evidence="5" id="KW-1185">Reference proteome</keyword>
<dbReference type="Pfam" id="PF00685">
    <property type="entry name" value="Sulfotransfer_1"/>
    <property type="match status" value="1"/>
</dbReference>
<dbReference type="AlphaFoldDB" id="A0AAN8XG37"/>
<protein>
    <submittedName>
        <fullName evidence="4">Sulfotransferase (Sult)</fullName>
        <ecNumber evidence="4">2.8.2.4</ecNumber>
    </submittedName>
</protein>
<evidence type="ECO:0000313" key="4">
    <source>
        <dbReference type="EMBL" id="KAK7082226.1"/>
    </source>
</evidence>
<dbReference type="GO" id="GO:0004304">
    <property type="term" value="F:estrone sulfotransferase activity"/>
    <property type="evidence" value="ECO:0007669"/>
    <property type="project" value="UniProtKB-EC"/>
</dbReference>
<comment type="similarity">
    <text evidence="1">Belongs to the sulfotransferase 1 family.</text>
</comment>
<comment type="caution">
    <text evidence="4">The sequence shown here is derived from an EMBL/GenBank/DDBJ whole genome shotgun (WGS) entry which is preliminary data.</text>
</comment>
<organism evidence="4 5">
    <name type="scientific">Halocaridina rubra</name>
    <name type="common">Hawaiian red shrimp</name>
    <dbReference type="NCBI Taxonomy" id="373956"/>
    <lineage>
        <taxon>Eukaryota</taxon>
        <taxon>Metazoa</taxon>
        <taxon>Ecdysozoa</taxon>
        <taxon>Arthropoda</taxon>
        <taxon>Crustacea</taxon>
        <taxon>Multicrustacea</taxon>
        <taxon>Malacostraca</taxon>
        <taxon>Eumalacostraca</taxon>
        <taxon>Eucarida</taxon>
        <taxon>Decapoda</taxon>
        <taxon>Pleocyemata</taxon>
        <taxon>Caridea</taxon>
        <taxon>Atyoidea</taxon>
        <taxon>Atyidae</taxon>
        <taxon>Halocaridina</taxon>
    </lineage>
</organism>
<accession>A0AAN8XG37</accession>
<keyword evidence="2 4" id="KW-0808">Transferase</keyword>
<evidence type="ECO:0000313" key="5">
    <source>
        <dbReference type="Proteomes" id="UP001381693"/>
    </source>
</evidence>
<dbReference type="PANTHER" id="PTHR11783">
    <property type="entry name" value="SULFOTRANSFERASE SULT"/>
    <property type="match status" value="1"/>
</dbReference>
<sequence length="364" mass="42628">MCFKSVVILEAKLLGCRHLSGQRKMALSFPHKFQPLDATIMKTILEKFPIYTEGLLKVGPKGYVFKHQYTNLAEKYYNFKLRSDDVFIMTFPKCGTTWMQEIAWTMRNQVNVNTDLELNVRAPFLEFDCLESMELEPLESWLEDFNSRNPGKDYKTEGLYLELATSCPSPRTIKTHLPFSLLNPSLLDTTKVIYVARNPRDTCVSFYHHHRLVKVNKYIGNFDEFVDFWCQDLLTYSPYLSHLAEGWSMRDHPKVLFLFYEDMQEDIMRELRKLNDFLGTSLREEELKVVAEHVKFANMKSRSTCNPTAAGIHVGRFEKNEGEFVRKGITGDWVNYFTPHIEEKFSAWLKSSKEAKNIPMKYRN</sequence>
<dbReference type="EMBL" id="JAXCGZ010004131">
    <property type="protein sequence ID" value="KAK7082226.1"/>
    <property type="molecule type" value="Genomic_DNA"/>
</dbReference>
<dbReference type="InterPro" id="IPR000863">
    <property type="entry name" value="Sulfotransferase_dom"/>
</dbReference>
<evidence type="ECO:0000259" key="3">
    <source>
        <dbReference type="Pfam" id="PF00685"/>
    </source>
</evidence>
<dbReference type="EC" id="2.8.2.4" evidence="4"/>
<feature type="domain" description="Sulfotransferase" evidence="3">
    <location>
        <begin position="84"/>
        <end position="350"/>
    </location>
</feature>